<dbReference type="STRING" id="537013.CLOSTMETH_00211"/>
<gene>
    <name evidence="1" type="ORF">CLOSTMETH_00211</name>
</gene>
<evidence type="ECO:0000313" key="2">
    <source>
        <dbReference type="Proteomes" id="UP000003340"/>
    </source>
</evidence>
<keyword evidence="2" id="KW-1185">Reference proteome</keyword>
<reference evidence="1 2" key="2">
    <citation type="submission" date="2009-02" db="EMBL/GenBank/DDBJ databases">
        <title>Draft genome sequence of Clostridium methylpentosum (DSM 5476).</title>
        <authorList>
            <person name="Sudarsanam P."/>
            <person name="Ley R."/>
            <person name="Guruge J."/>
            <person name="Turnbaugh P.J."/>
            <person name="Mahowald M."/>
            <person name="Liep D."/>
            <person name="Gordon J."/>
        </authorList>
    </citation>
    <scope>NUCLEOTIDE SEQUENCE [LARGE SCALE GENOMIC DNA]</scope>
    <source>
        <strain evidence="1 2">DSM 5476</strain>
    </source>
</reference>
<evidence type="ECO:0000313" key="1">
    <source>
        <dbReference type="EMBL" id="EEG32122.1"/>
    </source>
</evidence>
<protein>
    <submittedName>
        <fullName evidence="1">Uncharacterized protein</fullName>
    </submittedName>
</protein>
<comment type="caution">
    <text evidence="1">The sequence shown here is derived from an EMBL/GenBank/DDBJ whole genome shotgun (WGS) entry which is preliminary data.</text>
</comment>
<name>C0E8R6_9FIRM</name>
<dbReference type="EMBL" id="ACEC01000009">
    <property type="protein sequence ID" value="EEG32122.1"/>
    <property type="molecule type" value="Genomic_DNA"/>
</dbReference>
<reference evidence="1 2" key="1">
    <citation type="submission" date="2009-01" db="EMBL/GenBank/DDBJ databases">
        <authorList>
            <person name="Fulton L."/>
            <person name="Clifton S."/>
            <person name="Fulton B."/>
            <person name="Xu J."/>
            <person name="Minx P."/>
            <person name="Pepin K.H."/>
            <person name="Johnson M."/>
            <person name="Bhonagiri V."/>
            <person name="Nash W.E."/>
            <person name="Mardis E.R."/>
            <person name="Wilson R.K."/>
        </authorList>
    </citation>
    <scope>NUCLEOTIDE SEQUENCE [LARGE SCALE GENOMIC DNA]</scope>
    <source>
        <strain evidence="1 2">DSM 5476</strain>
    </source>
</reference>
<proteinExistence type="predicted"/>
<dbReference type="Proteomes" id="UP000003340">
    <property type="component" value="Unassembled WGS sequence"/>
</dbReference>
<dbReference type="HOGENOM" id="CLU_3182097_0_0_9"/>
<organism evidence="1 2">
    <name type="scientific">[Clostridium] methylpentosum DSM 5476</name>
    <dbReference type="NCBI Taxonomy" id="537013"/>
    <lineage>
        <taxon>Bacteria</taxon>
        <taxon>Bacillati</taxon>
        <taxon>Bacillota</taxon>
        <taxon>Clostridia</taxon>
        <taxon>Eubacteriales</taxon>
        <taxon>Oscillospiraceae</taxon>
        <taxon>Oscillospiraceae incertae sedis</taxon>
    </lineage>
</organism>
<sequence length="46" mass="5374">MQIHQEVEKIFGNKFFSTVYSQIKGYNGGKSNLNRGRAVPCQKWRK</sequence>
<accession>C0E8R6</accession>
<dbReference type="AlphaFoldDB" id="C0E8R6"/>